<dbReference type="Gene3D" id="1.20.1250.20">
    <property type="entry name" value="MFS general substrate transporter like domains"/>
    <property type="match status" value="1"/>
</dbReference>
<dbReference type="GO" id="GO:0005886">
    <property type="term" value="C:plasma membrane"/>
    <property type="evidence" value="ECO:0007669"/>
    <property type="project" value="UniProtKB-SubCell"/>
</dbReference>
<dbReference type="PANTHER" id="PTHR43266">
    <property type="entry name" value="MACROLIDE-EFFLUX PROTEIN"/>
    <property type="match status" value="1"/>
</dbReference>
<dbReference type="AlphaFoldDB" id="A0A379AL93"/>
<evidence type="ECO:0000256" key="2">
    <source>
        <dbReference type="ARBA" id="ARBA00022448"/>
    </source>
</evidence>
<evidence type="ECO:0000256" key="7">
    <source>
        <dbReference type="SAM" id="Phobius"/>
    </source>
</evidence>
<feature type="transmembrane region" description="Helical" evidence="7">
    <location>
        <begin position="419"/>
        <end position="439"/>
    </location>
</feature>
<feature type="transmembrane region" description="Helical" evidence="7">
    <location>
        <begin position="345"/>
        <end position="372"/>
    </location>
</feature>
<reference evidence="9 10" key="1">
    <citation type="submission" date="2018-06" db="EMBL/GenBank/DDBJ databases">
        <authorList>
            <consortium name="Pathogen Informatics"/>
            <person name="Doyle S."/>
        </authorList>
    </citation>
    <scope>NUCLEOTIDE SEQUENCE [LARGE SCALE GENOMIC DNA]</scope>
    <source>
        <strain evidence="9 10">NCTC9381</strain>
    </source>
</reference>
<dbReference type="Pfam" id="PF07690">
    <property type="entry name" value="MFS_1"/>
    <property type="match status" value="1"/>
</dbReference>
<evidence type="ECO:0000256" key="6">
    <source>
        <dbReference type="ARBA" id="ARBA00023136"/>
    </source>
</evidence>
<evidence type="ECO:0000256" key="4">
    <source>
        <dbReference type="ARBA" id="ARBA00022692"/>
    </source>
</evidence>
<dbReference type="SUPFAM" id="SSF56801">
    <property type="entry name" value="Acetyl-CoA synthetase-like"/>
    <property type="match status" value="1"/>
</dbReference>
<dbReference type="Proteomes" id="UP000254640">
    <property type="component" value="Unassembled WGS sequence"/>
</dbReference>
<protein>
    <submittedName>
        <fullName evidence="9">Bifunctional protein aas</fullName>
    </submittedName>
</protein>
<evidence type="ECO:0000256" key="5">
    <source>
        <dbReference type="ARBA" id="ARBA00022989"/>
    </source>
</evidence>
<dbReference type="InterPro" id="IPR036259">
    <property type="entry name" value="MFS_trans_sf"/>
</dbReference>
<evidence type="ECO:0000256" key="1">
    <source>
        <dbReference type="ARBA" id="ARBA00004651"/>
    </source>
</evidence>
<accession>A0A379AL93</accession>
<keyword evidence="10" id="KW-1185">Reference proteome</keyword>
<dbReference type="Gene3D" id="3.30.300.30">
    <property type="match status" value="1"/>
</dbReference>
<evidence type="ECO:0000313" key="9">
    <source>
        <dbReference type="EMBL" id="SUB18685.1"/>
    </source>
</evidence>
<feature type="domain" description="AMP-dependent synthetase/ligase" evidence="8">
    <location>
        <begin position="16"/>
        <end position="109"/>
    </location>
</feature>
<comment type="subcellular location">
    <subcellularLocation>
        <location evidence="1">Cell membrane</location>
        <topology evidence="1">Multi-pass membrane protein</topology>
    </subcellularLocation>
</comment>
<feature type="transmembrane region" description="Helical" evidence="7">
    <location>
        <begin position="271"/>
        <end position="296"/>
    </location>
</feature>
<dbReference type="SUPFAM" id="SSF103473">
    <property type="entry name" value="MFS general substrate transporter"/>
    <property type="match status" value="1"/>
</dbReference>
<keyword evidence="6 7" id="KW-0472">Membrane</keyword>
<dbReference type="InterPro" id="IPR000873">
    <property type="entry name" value="AMP-dep_synth/lig_dom"/>
</dbReference>
<dbReference type="InterPro" id="IPR042099">
    <property type="entry name" value="ANL_N_sf"/>
</dbReference>
<evidence type="ECO:0000259" key="8">
    <source>
        <dbReference type="Pfam" id="PF00501"/>
    </source>
</evidence>
<dbReference type="EMBL" id="UGSO01000001">
    <property type="protein sequence ID" value="SUB18685.1"/>
    <property type="molecule type" value="Genomic_DNA"/>
</dbReference>
<dbReference type="GO" id="GO:0022857">
    <property type="term" value="F:transmembrane transporter activity"/>
    <property type="evidence" value="ECO:0007669"/>
    <property type="project" value="InterPro"/>
</dbReference>
<dbReference type="Pfam" id="PF00501">
    <property type="entry name" value="AMP-binding"/>
    <property type="match status" value="1"/>
</dbReference>
<keyword evidence="3" id="KW-1003">Cell membrane</keyword>
<evidence type="ECO:0000256" key="3">
    <source>
        <dbReference type="ARBA" id="ARBA00022475"/>
    </source>
</evidence>
<dbReference type="InterPro" id="IPR045851">
    <property type="entry name" value="AMP-bd_C_sf"/>
</dbReference>
<evidence type="ECO:0000313" key="10">
    <source>
        <dbReference type="Proteomes" id="UP000254640"/>
    </source>
</evidence>
<keyword evidence="2" id="KW-0813">Transport</keyword>
<dbReference type="InterPro" id="IPR011701">
    <property type="entry name" value="MFS"/>
</dbReference>
<dbReference type="Gene3D" id="3.40.50.12780">
    <property type="entry name" value="N-terminal domain of ligase-like"/>
    <property type="match status" value="1"/>
</dbReference>
<sequence>MAPRPSSGNYARFAAPYDFARLRYVVAGAEKLQENTRQLYMEKYGIRILEGYGVTECAPVVAINVPMAAKAHTVGRILPGMDSRLMSVPGIEQGGRLQLRGPNVMKGYLRVENPGVLEVPVADDGEGNQEAGWYDTGDIVSFDDGGFCQIQGRAKRFAKIAGEMVSLEIVEQIALKASPDKQHAASLRPDGQRGEALVLFTTDAELARDSLQKAARELGAPELALPRDIRVMKQLPQLGSGKPDYVTLKKNGGRGAGMSLDRNAPLMSRGMIAVIIAQFFSAFGDNALLFATLAVLKSQFYPDWSQPVLQMLFVAAYILLAPFVGQVADSMAKGRVMMLANSLKLLGALVICFGFNPFLGYTLVGAGAAAYSPAKYGILGEITHGEKLVKANGLMEGSTIAAILLGSVAGGMLADWHLLAALGICALTYGIAVVANLFIPKLQAARPGQSWQLGMMARSFFSAAAAAMA</sequence>
<keyword evidence="5 7" id="KW-1133">Transmembrane helix</keyword>
<dbReference type="PANTHER" id="PTHR43266:SF2">
    <property type="entry name" value="MAJOR FACILITATOR SUPERFAMILY (MFS) PROFILE DOMAIN-CONTAINING PROTEIN"/>
    <property type="match status" value="1"/>
</dbReference>
<keyword evidence="4 7" id="KW-0812">Transmembrane</keyword>
<name>A0A379AL93_ENTAG</name>
<gene>
    <name evidence="9" type="primary">aas_1</name>
    <name evidence="9" type="ORF">NCTC9381_04649</name>
</gene>
<proteinExistence type="predicted"/>
<organism evidence="9 10">
    <name type="scientific">Enterobacter agglomerans</name>
    <name type="common">Erwinia herbicola</name>
    <name type="synonym">Pantoea agglomerans</name>
    <dbReference type="NCBI Taxonomy" id="549"/>
    <lineage>
        <taxon>Bacteria</taxon>
        <taxon>Pseudomonadati</taxon>
        <taxon>Pseudomonadota</taxon>
        <taxon>Gammaproteobacteria</taxon>
        <taxon>Enterobacterales</taxon>
        <taxon>Erwiniaceae</taxon>
        <taxon>Pantoea</taxon>
        <taxon>Pantoea agglomerans group</taxon>
    </lineage>
</organism>
<feature type="transmembrane region" description="Helical" evidence="7">
    <location>
        <begin position="308"/>
        <end position="325"/>
    </location>
</feature>